<dbReference type="Proteomes" id="UP001370490">
    <property type="component" value="Unassembled WGS sequence"/>
</dbReference>
<dbReference type="InterPro" id="IPR027684">
    <property type="entry name" value="TBCC"/>
</dbReference>
<comment type="subcellular location">
    <subcellularLocation>
        <location evidence="1">Cytoplasm</location>
    </subcellularLocation>
</comment>
<dbReference type="InterPro" id="IPR038397">
    <property type="entry name" value="TBCC_N_sf"/>
</dbReference>
<dbReference type="GO" id="GO:0005737">
    <property type="term" value="C:cytoplasm"/>
    <property type="evidence" value="ECO:0007669"/>
    <property type="project" value="UniProtKB-SubCell"/>
</dbReference>
<dbReference type="FunFam" id="2.160.20.70:FF:000009">
    <property type="entry name" value="Tubulin-folding cofactor C"/>
    <property type="match status" value="1"/>
</dbReference>
<feature type="region of interest" description="Disordered" evidence="7">
    <location>
        <begin position="35"/>
        <end position="55"/>
    </location>
</feature>
<dbReference type="Gene3D" id="1.20.58.1250">
    <property type="entry name" value="Tubulin Binding Cofactor C, N-terminal domain"/>
    <property type="match status" value="1"/>
</dbReference>
<dbReference type="Gene3D" id="2.160.20.70">
    <property type="match status" value="1"/>
</dbReference>
<dbReference type="AlphaFoldDB" id="A0AAN8V4U3"/>
<keyword evidence="5" id="KW-0143">Chaperone</keyword>
<protein>
    <submittedName>
        <fullName evidence="9">Tubulin binding cofactor C-like domain</fullName>
    </submittedName>
</protein>
<dbReference type="GO" id="GO:0015631">
    <property type="term" value="F:tubulin binding"/>
    <property type="evidence" value="ECO:0007669"/>
    <property type="project" value="InterPro"/>
</dbReference>
<evidence type="ECO:0000256" key="5">
    <source>
        <dbReference type="ARBA" id="ARBA00023186"/>
    </source>
</evidence>
<evidence type="ECO:0000256" key="2">
    <source>
        <dbReference type="ARBA" id="ARBA00008848"/>
    </source>
</evidence>
<evidence type="ECO:0000313" key="9">
    <source>
        <dbReference type="EMBL" id="KAK6923396.1"/>
    </source>
</evidence>
<dbReference type="InterPro" id="IPR017901">
    <property type="entry name" value="C-CAP_CF_C-like"/>
</dbReference>
<name>A0AAN8V4U3_9MAGN</name>
<dbReference type="PANTHER" id="PTHR15139">
    <property type="entry name" value="TUBULIN FOLDING COFACTOR C"/>
    <property type="match status" value="1"/>
</dbReference>
<comment type="caution">
    <text evidence="9">The sequence shown here is derived from an EMBL/GenBank/DDBJ whole genome shotgun (WGS) entry which is preliminary data.</text>
</comment>
<dbReference type="GO" id="GO:0007023">
    <property type="term" value="P:post-chaperonin tubulin folding pathway"/>
    <property type="evidence" value="ECO:0007669"/>
    <property type="project" value="InterPro"/>
</dbReference>
<evidence type="ECO:0000256" key="7">
    <source>
        <dbReference type="SAM" id="MobiDB-lite"/>
    </source>
</evidence>
<feature type="domain" description="C-CAP/cofactor C-like" evidence="8">
    <location>
        <begin position="158"/>
        <end position="314"/>
    </location>
</feature>
<evidence type="ECO:0000256" key="3">
    <source>
        <dbReference type="ARBA" id="ARBA00022490"/>
    </source>
</evidence>
<organism evidence="9 10">
    <name type="scientific">Dillenia turbinata</name>
    <dbReference type="NCBI Taxonomy" id="194707"/>
    <lineage>
        <taxon>Eukaryota</taxon>
        <taxon>Viridiplantae</taxon>
        <taxon>Streptophyta</taxon>
        <taxon>Embryophyta</taxon>
        <taxon>Tracheophyta</taxon>
        <taxon>Spermatophyta</taxon>
        <taxon>Magnoliopsida</taxon>
        <taxon>eudicotyledons</taxon>
        <taxon>Gunneridae</taxon>
        <taxon>Pentapetalae</taxon>
        <taxon>Dilleniales</taxon>
        <taxon>Dilleniaceae</taxon>
        <taxon>Dillenia</taxon>
    </lineage>
</organism>
<accession>A0AAN8V4U3</accession>
<comment type="similarity">
    <text evidence="2">Belongs to the TBCC family.</text>
</comment>
<dbReference type="PANTHER" id="PTHR15139:SF0">
    <property type="entry name" value="TUBULIN-SPECIFIC CHAPERONE C"/>
    <property type="match status" value="1"/>
</dbReference>
<evidence type="ECO:0000313" key="10">
    <source>
        <dbReference type="Proteomes" id="UP001370490"/>
    </source>
</evidence>
<proteinExistence type="inferred from homology"/>
<evidence type="ECO:0000256" key="1">
    <source>
        <dbReference type="ARBA" id="ARBA00004496"/>
    </source>
</evidence>
<keyword evidence="3" id="KW-0963">Cytoplasm</keyword>
<dbReference type="InterPro" id="IPR006599">
    <property type="entry name" value="CARP_motif"/>
</dbReference>
<keyword evidence="10" id="KW-1185">Reference proteome</keyword>
<dbReference type="GO" id="GO:0007021">
    <property type="term" value="P:tubulin complex assembly"/>
    <property type="evidence" value="ECO:0007669"/>
    <property type="project" value="TreeGrafter"/>
</dbReference>
<feature type="region of interest" description="Disordered" evidence="7">
    <location>
        <begin position="1"/>
        <end position="22"/>
    </location>
</feature>
<evidence type="ECO:0000256" key="4">
    <source>
        <dbReference type="ARBA" id="ARBA00022990"/>
    </source>
</evidence>
<evidence type="ECO:0000259" key="8">
    <source>
        <dbReference type="PROSITE" id="PS51329"/>
    </source>
</evidence>
<dbReference type="InterPro" id="IPR016098">
    <property type="entry name" value="CAP/MinC_C"/>
</dbReference>
<dbReference type="Pfam" id="PF07986">
    <property type="entry name" value="TBCC"/>
    <property type="match status" value="1"/>
</dbReference>
<dbReference type="Pfam" id="PF16752">
    <property type="entry name" value="TBCC_N"/>
    <property type="match status" value="1"/>
</dbReference>
<gene>
    <name evidence="9" type="ORF">RJ641_011700</name>
</gene>
<dbReference type="InterPro" id="IPR031925">
    <property type="entry name" value="TBCC_N"/>
</dbReference>
<dbReference type="EMBL" id="JBAMMX010000018">
    <property type="protein sequence ID" value="KAK6923396.1"/>
    <property type="molecule type" value="Genomic_DNA"/>
</dbReference>
<evidence type="ECO:0000256" key="6">
    <source>
        <dbReference type="ARBA" id="ARBA00026055"/>
    </source>
</evidence>
<comment type="subunit">
    <text evidence="6">Supercomplex made of cofactors A to E. Cofactors A and D function by capturing and stabilizing tubulin in a quasi-native conformation. Cofactor E binds to the cofactor D-tubulin complex; interaction with cofactor C then causes the release of tubulin polypeptides that are committed to the native state.</text>
</comment>
<dbReference type="InterPro" id="IPR012945">
    <property type="entry name" value="Tubulin-bd_cofactor_C_dom"/>
</dbReference>
<sequence>MEEEDRRNPGETANKTLDPISNKKHLAMIERLSNHHQSRINQSLSRKSDSDTSTRSFLNRFSQSKQSIESELDRCRQLSISDPEAKFHLDKVSLLISDLEKLVAENSYFLPPYEVRSSLKSISDLKESLEIVSSKVLPKKKFAFRNKSATKKENQTNEVKVSKIEKTSLLVKDSPGFRSKEGEILVRDFSGLEMGEFMLSDLNSCEIRLMGCLRALFIHRLRNCKVFVGPVMGSILIEEVENCLFVLASHQIRIHHAKGTDFYLRVRSRPIIEDSNGVRFAPYCLSYDGVEKELKDSSLDEETGNWANVDDFKWLRAMQSPNWCILPESERVGAIVIPKPEKETCSESCLDSSFLSIEAEASAFWDEEKDSDSVNLHFALCRCSVNSRRYLAFVTIRIPLVSFYEDGCRHVKVQTSRVERALECSILAKSRFNELEFEQEPARA</sequence>
<dbReference type="SMART" id="SM00673">
    <property type="entry name" value="CARP"/>
    <property type="match status" value="2"/>
</dbReference>
<dbReference type="PROSITE" id="PS51329">
    <property type="entry name" value="C_CAP_COFACTOR_C"/>
    <property type="match status" value="1"/>
</dbReference>
<reference evidence="9 10" key="1">
    <citation type="submission" date="2023-12" db="EMBL/GenBank/DDBJ databases">
        <title>A high-quality genome assembly for Dillenia turbinata (Dilleniales).</title>
        <authorList>
            <person name="Chanderbali A."/>
        </authorList>
    </citation>
    <scope>NUCLEOTIDE SEQUENCE [LARGE SCALE GENOMIC DNA]</scope>
    <source>
        <strain evidence="9">LSX21</strain>
        <tissue evidence="9">Leaf</tissue>
    </source>
</reference>
<keyword evidence="4" id="KW-0007">Acetylation</keyword>